<evidence type="ECO:0000313" key="12">
    <source>
        <dbReference type="Proteomes" id="UP000184550"/>
    </source>
</evidence>
<dbReference type="EC" id="2.4.1.182" evidence="2 10"/>
<keyword evidence="12" id="KW-1185">Reference proteome</keyword>
<dbReference type="InterPro" id="IPR003835">
    <property type="entry name" value="Glyco_trans_19"/>
</dbReference>
<keyword evidence="4" id="KW-0444">Lipid biosynthesis</keyword>
<dbReference type="GO" id="GO:0008915">
    <property type="term" value="F:lipid-A-disaccharide synthase activity"/>
    <property type="evidence" value="ECO:0007669"/>
    <property type="project" value="UniProtKB-UniRule"/>
</dbReference>
<accession>A0A7Z9BMX3</accession>
<dbReference type="GO" id="GO:0005543">
    <property type="term" value="F:phospholipid binding"/>
    <property type="evidence" value="ECO:0007669"/>
    <property type="project" value="TreeGrafter"/>
</dbReference>
<dbReference type="Gene3D" id="3.40.50.2000">
    <property type="entry name" value="Glycogen Phosphorylase B"/>
    <property type="match status" value="1"/>
</dbReference>
<name>A0A7Z9BMX3_9CYAN</name>
<evidence type="ECO:0000256" key="3">
    <source>
        <dbReference type="ARBA" id="ARBA00020902"/>
    </source>
</evidence>
<dbReference type="Pfam" id="PF02684">
    <property type="entry name" value="LpxB"/>
    <property type="match status" value="1"/>
</dbReference>
<keyword evidence="6 11" id="KW-0328">Glycosyltransferase</keyword>
<keyword evidence="8" id="KW-0443">Lipid metabolism</keyword>
<dbReference type="GO" id="GO:0016020">
    <property type="term" value="C:membrane"/>
    <property type="evidence" value="ECO:0007669"/>
    <property type="project" value="GOC"/>
</dbReference>
<evidence type="ECO:0000256" key="1">
    <source>
        <dbReference type="ARBA" id="ARBA00002056"/>
    </source>
</evidence>
<comment type="caution">
    <text evidence="11">The sequence shown here is derived from an EMBL/GenBank/DDBJ whole genome shotgun (WGS) entry which is preliminary data.</text>
</comment>
<dbReference type="PANTHER" id="PTHR30372:SF4">
    <property type="entry name" value="LIPID-A-DISACCHARIDE SYNTHASE, MITOCHONDRIAL-RELATED"/>
    <property type="match status" value="1"/>
</dbReference>
<gene>
    <name evidence="11" type="primary">lpxB</name>
    <name evidence="11" type="ORF">PL8927_290030</name>
</gene>
<dbReference type="AlphaFoldDB" id="A0A7Z9BMX3"/>
<dbReference type="PANTHER" id="PTHR30372">
    <property type="entry name" value="LIPID-A-DISACCHARIDE SYNTHASE"/>
    <property type="match status" value="1"/>
</dbReference>
<evidence type="ECO:0000256" key="10">
    <source>
        <dbReference type="NCBIfam" id="TIGR00215"/>
    </source>
</evidence>
<evidence type="ECO:0000313" key="11">
    <source>
        <dbReference type="EMBL" id="VXD14646.1"/>
    </source>
</evidence>
<comment type="catalytic activity">
    <reaction evidence="9">
        <text>a lipid X + a UDP-2-N,3-O-bis[(3R)-3-hydroxyacyl]-alpha-D-glucosamine = a lipid A disaccharide + UDP + H(+)</text>
        <dbReference type="Rhea" id="RHEA:67828"/>
        <dbReference type="ChEBI" id="CHEBI:15378"/>
        <dbReference type="ChEBI" id="CHEBI:58223"/>
        <dbReference type="ChEBI" id="CHEBI:137748"/>
        <dbReference type="ChEBI" id="CHEBI:176338"/>
        <dbReference type="ChEBI" id="CHEBI:176343"/>
        <dbReference type="EC" id="2.4.1.182"/>
    </reaction>
</comment>
<evidence type="ECO:0000256" key="8">
    <source>
        <dbReference type="ARBA" id="ARBA00023098"/>
    </source>
</evidence>
<dbReference type="EMBL" id="CZCU02000101">
    <property type="protein sequence ID" value="VXD14646.1"/>
    <property type="molecule type" value="Genomic_DNA"/>
</dbReference>
<reference evidence="11" key="1">
    <citation type="submission" date="2019-10" db="EMBL/GenBank/DDBJ databases">
        <authorList>
            <consortium name="Genoscope - CEA"/>
            <person name="William W."/>
        </authorList>
    </citation>
    <scope>NUCLEOTIDE SEQUENCE [LARGE SCALE GENOMIC DNA]</scope>
    <source>
        <strain evidence="11">BBR_PRJEB10992</strain>
    </source>
</reference>
<evidence type="ECO:0000256" key="7">
    <source>
        <dbReference type="ARBA" id="ARBA00022679"/>
    </source>
</evidence>
<evidence type="ECO:0000256" key="6">
    <source>
        <dbReference type="ARBA" id="ARBA00022676"/>
    </source>
</evidence>
<keyword evidence="5" id="KW-0441">Lipid A biosynthesis</keyword>
<evidence type="ECO:0000256" key="4">
    <source>
        <dbReference type="ARBA" id="ARBA00022516"/>
    </source>
</evidence>
<evidence type="ECO:0000256" key="5">
    <source>
        <dbReference type="ARBA" id="ARBA00022556"/>
    </source>
</evidence>
<dbReference type="RefSeq" id="WP_197047337.1">
    <property type="nucleotide sequence ID" value="NZ_LR734846.1"/>
</dbReference>
<dbReference type="NCBIfam" id="TIGR00215">
    <property type="entry name" value="lpxB"/>
    <property type="match status" value="1"/>
</dbReference>
<sequence>MLQNQPPIQIFISTGEVSGDLQGSMLVEALFRQAKQANIALEIRGLGGEKMAEAGAILLGNTTEIGSVGILESLPYILPTYLMQKQVKQYLKNHPPDLVILIDYMGPNIGIGNFIKHNLPTIPIFYYIAPQEWVWSLGSRSTAQIVKLTHRILAIFPEEARYFQSKGAKVTWVGHPLLDRMKIAPSREQARRKLGIQPDEIAIALLPASRWQEIKYLMPILFKAAQQIQAKMPTVKFWIPLSLPKYKIAIETAIKKYQLNAVLVSTPSDHYQTLEVLSAADLAIAKSGTVNLEIALLNVPQVVVYRLSDLTAWLARHLLNFSVPFISPTNLVQMQAIVPELVQEKVTPENIVHEAIELLTNQPKRQEMLNHYQQMKQALGEEGVCDRAALEILKSLPK</sequence>
<dbReference type="SUPFAM" id="SSF53756">
    <property type="entry name" value="UDP-Glycosyltransferase/glycogen phosphorylase"/>
    <property type="match status" value="1"/>
</dbReference>
<dbReference type="GO" id="GO:0009245">
    <property type="term" value="P:lipid A biosynthetic process"/>
    <property type="evidence" value="ECO:0007669"/>
    <property type="project" value="UniProtKB-UniRule"/>
</dbReference>
<proteinExistence type="predicted"/>
<organism evidence="11 12">
    <name type="scientific">Planktothrix serta PCC 8927</name>
    <dbReference type="NCBI Taxonomy" id="671068"/>
    <lineage>
        <taxon>Bacteria</taxon>
        <taxon>Bacillati</taxon>
        <taxon>Cyanobacteriota</taxon>
        <taxon>Cyanophyceae</taxon>
        <taxon>Oscillatoriophycideae</taxon>
        <taxon>Oscillatoriales</taxon>
        <taxon>Microcoleaceae</taxon>
        <taxon>Planktothrix</taxon>
    </lineage>
</organism>
<keyword evidence="7 11" id="KW-0808">Transferase</keyword>
<evidence type="ECO:0000256" key="2">
    <source>
        <dbReference type="ARBA" id="ARBA00012687"/>
    </source>
</evidence>
<comment type="function">
    <text evidence="1">Condensation of UDP-2,3-diacylglucosamine and 2,3-diacylglucosamine-1-phosphate to form lipid A disaccharide, a precursor of lipid A, a phosphorylated glycolipid that anchors the lipopolysaccharide to the outer membrane of the cell.</text>
</comment>
<protein>
    <recommendedName>
        <fullName evidence="3 10">Lipid-A-disaccharide synthase</fullName>
        <ecNumber evidence="2 10">2.4.1.182</ecNumber>
    </recommendedName>
</protein>
<evidence type="ECO:0000256" key="9">
    <source>
        <dbReference type="ARBA" id="ARBA00048975"/>
    </source>
</evidence>
<dbReference type="Proteomes" id="UP000184550">
    <property type="component" value="Unassembled WGS sequence"/>
</dbReference>